<reference evidence="2 3" key="1">
    <citation type="submission" date="2018-07" db="EMBL/GenBank/DDBJ databases">
        <title>Pedobacter sp. nov., isolated from soil.</title>
        <authorList>
            <person name="Zhou L.Y."/>
            <person name="Du Z.J."/>
        </authorList>
    </citation>
    <scope>NUCLEOTIDE SEQUENCE [LARGE SCALE GENOMIC DNA]</scope>
    <source>
        <strain evidence="2 3">JDX94</strain>
    </source>
</reference>
<evidence type="ECO:0008006" key="4">
    <source>
        <dbReference type="Google" id="ProtNLM"/>
    </source>
</evidence>
<feature type="transmembrane region" description="Helical" evidence="1">
    <location>
        <begin position="6"/>
        <end position="27"/>
    </location>
</feature>
<name>A0A369PY76_9SPHI</name>
<organism evidence="2 3">
    <name type="scientific">Pedobacter chinensis</name>
    <dbReference type="NCBI Taxonomy" id="2282421"/>
    <lineage>
        <taxon>Bacteria</taxon>
        <taxon>Pseudomonadati</taxon>
        <taxon>Bacteroidota</taxon>
        <taxon>Sphingobacteriia</taxon>
        <taxon>Sphingobacteriales</taxon>
        <taxon>Sphingobacteriaceae</taxon>
        <taxon>Pedobacter</taxon>
    </lineage>
</organism>
<evidence type="ECO:0000313" key="3">
    <source>
        <dbReference type="Proteomes" id="UP000253961"/>
    </source>
</evidence>
<keyword evidence="1" id="KW-1133">Transmembrane helix</keyword>
<keyword evidence="1" id="KW-0812">Transmembrane</keyword>
<evidence type="ECO:0000256" key="1">
    <source>
        <dbReference type="SAM" id="Phobius"/>
    </source>
</evidence>
<evidence type="ECO:0000313" key="2">
    <source>
        <dbReference type="EMBL" id="RDC55629.1"/>
    </source>
</evidence>
<dbReference type="OrthoDB" id="766893at2"/>
<protein>
    <recommendedName>
        <fullName evidence="4">Lipocalin-like domain-containing protein</fullName>
    </recommendedName>
</protein>
<comment type="caution">
    <text evidence="2">The sequence shown here is derived from an EMBL/GenBank/DDBJ whole genome shotgun (WGS) entry which is preliminary data.</text>
</comment>
<gene>
    <name evidence="2" type="ORF">DU508_15230</name>
</gene>
<accession>A0A369PY76</accession>
<sequence length="119" mass="13514">MKSKFISVKTFILPVFIIALTIFLNACKKDQLKVDQEKVFLEADFKFDSSFPYNGGWQVTLKPNGKADILPGGDIVWGGTYKISGKNLTIKSDNKTFKFEILSETEIKEKEYGVLLRLK</sequence>
<proteinExistence type="predicted"/>
<dbReference type="Proteomes" id="UP000253961">
    <property type="component" value="Unassembled WGS sequence"/>
</dbReference>
<dbReference type="AlphaFoldDB" id="A0A369PY76"/>
<dbReference type="RefSeq" id="WP_115403666.1">
    <property type="nucleotide sequence ID" value="NZ_QPKV01000006.1"/>
</dbReference>
<keyword evidence="3" id="KW-1185">Reference proteome</keyword>
<keyword evidence="1" id="KW-0472">Membrane</keyword>
<dbReference type="EMBL" id="QPKV01000006">
    <property type="protein sequence ID" value="RDC55629.1"/>
    <property type="molecule type" value="Genomic_DNA"/>
</dbReference>